<dbReference type="Gene3D" id="2.170.15.10">
    <property type="entry name" value="Proaerolysin, chain A, domain 3"/>
    <property type="match status" value="1"/>
</dbReference>
<feature type="chain" id="PRO_5025485224" description="Jacalin-type lectin domain-containing protein" evidence="1">
    <location>
        <begin position="21"/>
        <end position="404"/>
    </location>
</feature>
<evidence type="ECO:0000256" key="1">
    <source>
        <dbReference type="SAM" id="SignalP"/>
    </source>
</evidence>
<reference evidence="2" key="1">
    <citation type="journal article" date="2020" name="Stud. Mycol.">
        <title>101 Dothideomycetes genomes: a test case for predicting lifestyles and emergence of pathogens.</title>
        <authorList>
            <person name="Haridas S."/>
            <person name="Albert R."/>
            <person name="Binder M."/>
            <person name="Bloem J."/>
            <person name="Labutti K."/>
            <person name="Salamov A."/>
            <person name="Andreopoulos B."/>
            <person name="Baker S."/>
            <person name="Barry K."/>
            <person name="Bills G."/>
            <person name="Bluhm B."/>
            <person name="Cannon C."/>
            <person name="Castanera R."/>
            <person name="Culley D."/>
            <person name="Daum C."/>
            <person name="Ezra D."/>
            <person name="Gonzalez J."/>
            <person name="Henrissat B."/>
            <person name="Kuo A."/>
            <person name="Liang C."/>
            <person name="Lipzen A."/>
            <person name="Lutzoni F."/>
            <person name="Magnuson J."/>
            <person name="Mondo S."/>
            <person name="Nolan M."/>
            <person name="Ohm R."/>
            <person name="Pangilinan J."/>
            <person name="Park H.-J."/>
            <person name="Ramirez L."/>
            <person name="Alfaro M."/>
            <person name="Sun H."/>
            <person name="Tritt A."/>
            <person name="Yoshinaga Y."/>
            <person name="Zwiers L.-H."/>
            <person name="Turgeon B."/>
            <person name="Goodwin S."/>
            <person name="Spatafora J."/>
            <person name="Crous P."/>
            <person name="Grigoriev I."/>
        </authorList>
    </citation>
    <scope>NUCLEOTIDE SEQUENCE</scope>
    <source>
        <strain evidence="2">CBS 379.55</strain>
    </source>
</reference>
<keyword evidence="1" id="KW-0732">Signal</keyword>
<dbReference type="SUPFAM" id="SSF56973">
    <property type="entry name" value="Aerolisin/ETX pore-forming domain"/>
    <property type="match status" value="1"/>
</dbReference>
<dbReference type="OrthoDB" id="3796197at2759"/>
<accession>A0A6A6JNK4</accession>
<evidence type="ECO:0000313" key="2">
    <source>
        <dbReference type="EMBL" id="KAF2277834.1"/>
    </source>
</evidence>
<organism evidence="2 3">
    <name type="scientific">Westerdykella ornata</name>
    <dbReference type="NCBI Taxonomy" id="318751"/>
    <lineage>
        <taxon>Eukaryota</taxon>
        <taxon>Fungi</taxon>
        <taxon>Dikarya</taxon>
        <taxon>Ascomycota</taxon>
        <taxon>Pezizomycotina</taxon>
        <taxon>Dothideomycetes</taxon>
        <taxon>Pleosporomycetidae</taxon>
        <taxon>Pleosporales</taxon>
        <taxon>Sporormiaceae</taxon>
        <taxon>Westerdykella</taxon>
    </lineage>
</organism>
<name>A0A6A6JNK4_WESOR</name>
<feature type="signal peptide" evidence="1">
    <location>
        <begin position="1"/>
        <end position="20"/>
    </location>
</feature>
<dbReference type="GeneID" id="54555363"/>
<evidence type="ECO:0008006" key="4">
    <source>
        <dbReference type="Google" id="ProtNLM"/>
    </source>
</evidence>
<dbReference type="Proteomes" id="UP000800097">
    <property type="component" value="Unassembled WGS sequence"/>
</dbReference>
<gene>
    <name evidence="2" type="ORF">EI97DRAFT_487852</name>
</gene>
<dbReference type="EMBL" id="ML986489">
    <property type="protein sequence ID" value="KAF2277834.1"/>
    <property type="molecule type" value="Genomic_DNA"/>
</dbReference>
<dbReference type="AlphaFoldDB" id="A0A6A6JNK4"/>
<dbReference type="RefSeq" id="XP_033655373.1">
    <property type="nucleotide sequence ID" value="XM_033802188.1"/>
</dbReference>
<evidence type="ECO:0000313" key="3">
    <source>
        <dbReference type="Proteomes" id="UP000800097"/>
    </source>
</evidence>
<keyword evidence="3" id="KW-1185">Reference proteome</keyword>
<proteinExistence type="predicted"/>
<sequence>MHFSLFTRGLLLSLAALVLAEDNCDARPDEAPFAPGRVGGVAFPDPADDKVTCVSRWKSGEVIVGMEAWSTRTQITGIKFKFDRTGWTGVMGTTVQGRSWYAKRGEWAADQPVRVEVWNKKSKVFNGPGRIRIFKEGTDEILFEVGIGDSEIEGDKLNDIDQGIGIILGAKTRSAEHLHTIEFKFLKSKVVKTQLTAINVVENLDDWNNEQRGIETVSLAETYYKNHNPIGGPNQTYTFTNTIKKSESKIITQQYTNSWTAGIEVTVGGKVGIPFVAEGEISANTKFEYQRQNMGSTAMSYTYDKDLTNTQGSGVTANMLPPQRAAHCQFDAVSGTFDSAYSGTIEATLADGTKYSYFTDGDIHSVGWAKTSSSCEEMDIKDVPEDVAEGQTADTRKRAVEFHV</sequence>
<protein>
    <recommendedName>
        <fullName evidence="4">Jacalin-type lectin domain-containing protein</fullName>
    </recommendedName>
</protein>